<dbReference type="Gene3D" id="3.50.50.60">
    <property type="entry name" value="FAD/NAD(P)-binding domain"/>
    <property type="match status" value="1"/>
</dbReference>
<comment type="cofactor">
    <cofactor evidence="1">
        <name>FAD</name>
        <dbReference type="ChEBI" id="CHEBI:57692"/>
    </cofactor>
</comment>
<evidence type="ECO:0000313" key="7">
    <source>
        <dbReference type="Proteomes" id="UP001550535"/>
    </source>
</evidence>
<dbReference type="SUPFAM" id="SSF52833">
    <property type="entry name" value="Thioredoxin-like"/>
    <property type="match status" value="1"/>
</dbReference>
<comment type="similarity">
    <text evidence="2">Belongs to the PheA/TfdB FAD monooxygenase family.</text>
</comment>
<accession>A0ABV2X9J0</accession>
<dbReference type="NCBIfam" id="NF004832">
    <property type="entry name" value="PRK06184.1"/>
    <property type="match status" value="1"/>
</dbReference>
<dbReference type="InterPro" id="IPR050641">
    <property type="entry name" value="RIFMO-like"/>
</dbReference>
<evidence type="ECO:0000256" key="3">
    <source>
        <dbReference type="ARBA" id="ARBA00022630"/>
    </source>
</evidence>
<keyword evidence="3" id="KW-0285">Flavoprotein</keyword>
<proteinExistence type="inferred from homology"/>
<dbReference type="Pfam" id="PF01494">
    <property type="entry name" value="FAD_binding_3"/>
    <property type="match status" value="1"/>
</dbReference>
<dbReference type="EMBL" id="JBEYBR010000025">
    <property type="protein sequence ID" value="MEU2122568.1"/>
    <property type="molecule type" value="Genomic_DNA"/>
</dbReference>
<dbReference type="RefSeq" id="WP_357991279.1">
    <property type="nucleotide sequence ID" value="NZ_JBEYBR010000025.1"/>
</dbReference>
<evidence type="ECO:0000313" key="6">
    <source>
        <dbReference type="EMBL" id="MEU2122568.1"/>
    </source>
</evidence>
<dbReference type="Gene3D" id="3.40.30.120">
    <property type="match status" value="1"/>
</dbReference>
<dbReference type="PANTHER" id="PTHR43004">
    <property type="entry name" value="TRK SYSTEM POTASSIUM UPTAKE PROTEIN"/>
    <property type="match status" value="1"/>
</dbReference>
<evidence type="ECO:0000256" key="1">
    <source>
        <dbReference type="ARBA" id="ARBA00001974"/>
    </source>
</evidence>
<dbReference type="Gene3D" id="3.30.70.2450">
    <property type="match status" value="1"/>
</dbReference>
<keyword evidence="7" id="KW-1185">Reference proteome</keyword>
<reference evidence="6 7" key="1">
    <citation type="submission" date="2024-06" db="EMBL/GenBank/DDBJ databases">
        <title>The Natural Products Discovery Center: Release of the First 8490 Sequenced Strains for Exploring Actinobacteria Biosynthetic Diversity.</title>
        <authorList>
            <person name="Kalkreuter E."/>
            <person name="Kautsar S.A."/>
            <person name="Yang D."/>
            <person name="Bader C.D."/>
            <person name="Teijaro C.N."/>
            <person name="Fluegel L."/>
            <person name="Davis C.M."/>
            <person name="Simpson J.R."/>
            <person name="Lauterbach L."/>
            <person name="Steele A.D."/>
            <person name="Gui C."/>
            <person name="Meng S."/>
            <person name="Li G."/>
            <person name="Viehrig K."/>
            <person name="Ye F."/>
            <person name="Su P."/>
            <person name="Kiefer A.F."/>
            <person name="Nichols A."/>
            <person name="Cepeda A.J."/>
            <person name="Yan W."/>
            <person name="Fan B."/>
            <person name="Jiang Y."/>
            <person name="Adhikari A."/>
            <person name="Zheng C.-J."/>
            <person name="Schuster L."/>
            <person name="Cowan T.M."/>
            <person name="Smanski M.J."/>
            <person name="Chevrette M.G."/>
            <person name="De Carvalho L.P.S."/>
            <person name="Shen B."/>
        </authorList>
    </citation>
    <scope>NUCLEOTIDE SEQUENCE [LARGE SCALE GENOMIC DNA]</scope>
    <source>
        <strain evidence="6 7">NPDC019434</strain>
    </source>
</reference>
<organism evidence="6 7">
    <name type="scientific">Nocardia niwae</name>
    <dbReference type="NCBI Taxonomy" id="626084"/>
    <lineage>
        <taxon>Bacteria</taxon>
        <taxon>Bacillati</taxon>
        <taxon>Actinomycetota</taxon>
        <taxon>Actinomycetes</taxon>
        <taxon>Mycobacteriales</taxon>
        <taxon>Nocardiaceae</taxon>
        <taxon>Nocardia</taxon>
    </lineage>
</organism>
<comment type="caution">
    <text evidence="6">The sequence shown here is derived from an EMBL/GenBank/DDBJ whole genome shotgun (WGS) entry which is preliminary data.</text>
</comment>
<evidence type="ECO:0000259" key="5">
    <source>
        <dbReference type="Pfam" id="PF01494"/>
    </source>
</evidence>
<dbReference type="InterPro" id="IPR036188">
    <property type="entry name" value="FAD/NAD-bd_sf"/>
</dbReference>
<keyword evidence="4" id="KW-0274">FAD</keyword>
<dbReference type="InterPro" id="IPR036249">
    <property type="entry name" value="Thioredoxin-like_sf"/>
</dbReference>
<sequence>MTTEPNIQLIDVLVVGGGPTGTALAIDLTRRGLVVRIIDKAAHAFEGSRAKGVQPRSLEVLEDLGVLDDIRAGGADYPLLGIHAGPLNIPWRMMSHNDVTSDVPHPNTWLIPQFRTDAALRAGLQRVGGSVETRCELIGFEQYPNAVVATVSGPSGVTEIAARYLVGADGGASTVRKTAGIEFEGTTDEADRMIIVDAVVDGLSRDRWHAWPRPGGRFVGACPLPHSDRFQVMIRLRPGEEPALDEDSLNARLRKQTGDKRIRLSRISWKSVFRPNIRLAERYRSGRVFVAGDAAHVHPPTGAQGLNTGVQDAYNLGWKIGQVLAGAPESLLDTYEAERQPIAAGVLGLSIEKYQGLSKLDPASIKRGDDERQLGLHYRGGPLAADNAQRTATLQAGDRAPDAKLLNATGGAQRLFDLFLGPHFTAIAYGRAAARDLAALSWPAAGAGLRRIAVDSGDEVRADAVLIDITESFARIYGLTDSTLLLIRPDGYIGSIATTDRTSRTLNAISAMTPAAAVTSAVHGTEAKP</sequence>
<dbReference type="SUPFAM" id="SSF51905">
    <property type="entry name" value="FAD/NAD(P)-binding domain"/>
    <property type="match status" value="1"/>
</dbReference>
<protein>
    <submittedName>
        <fullName evidence="6">FAD-dependent oxidoreductase</fullName>
    </submittedName>
</protein>
<evidence type="ECO:0000256" key="2">
    <source>
        <dbReference type="ARBA" id="ARBA00007801"/>
    </source>
</evidence>
<gene>
    <name evidence="6" type="ORF">ABZ507_12195</name>
</gene>
<evidence type="ECO:0000256" key="4">
    <source>
        <dbReference type="ARBA" id="ARBA00022827"/>
    </source>
</evidence>
<name>A0ABV2X9J0_9NOCA</name>
<feature type="domain" description="FAD-binding" evidence="5">
    <location>
        <begin position="11"/>
        <end position="347"/>
    </location>
</feature>
<dbReference type="PANTHER" id="PTHR43004:SF19">
    <property type="entry name" value="BINDING MONOOXYGENASE, PUTATIVE (JCVI)-RELATED"/>
    <property type="match status" value="1"/>
</dbReference>
<dbReference type="Proteomes" id="UP001550535">
    <property type="component" value="Unassembled WGS sequence"/>
</dbReference>
<dbReference type="PRINTS" id="PR00420">
    <property type="entry name" value="RNGMNOXGNASE"/>
</dbReference>
<dbReference type="InterPro" id="IPR002938">
    <property type="entry name" value="FAD-bd"/>
</dbReference>